<accession>A0A8H7ZWW1</accession>
<protein>
    <submittedName>
        <fullName evidence="1">Uncharacterized protein</fullName>
    </submittedName>
</protein>
<organism evidence="1 2">
    <name type="scientific">Olpidium bornovanus</name>
    <dbReference type="NCBI Taxonomy" id="278681"/>
    <lineage>
        <taxon>Eukaryota</taxon>
        <taxon>Fungi</taxon>
        <taxon>Fungi incertae sedis</taxon>
        <taxon>Olpidiomycota</taxon>
        <taxon>Olpidiomycotina</taxon>
        <taxon>Olpidiomycetes</taxon>
        <taxon>Olpidiales</taxon>
        <taxon>Olpidiaceae</taxon>
        <taxon>Olpidium</taxon>
    </lineage>
</organism>
<reference evidence="1 2" key="1">
    <citation type="journal article" name="Sci. Rep.">
        <title>Genome-scale phylogenetic analyses confirm Olpidium as the closest living zoosporic fungus to the non-flagellated, terrestrial fungi.</title>
        <authorList>
            <person name="Chang Y."/>
            <person name="Rochon D."/>
            <person name="Sekimoto S."/>
            <person name="Wang Y."/>
            <person name="Chovatia M."/>
            <person name="Sandor L."/>
            <person name="Salamov A."/>
            <person name="Grigoriev I.V."/>
            <person name="Stajich J.E."/>
            <person name="Spatafora J.W."/>
        </authorList>
    </citation>
    <scope>NUCLEOTIDE SEQUENCE [LARGE SCALE GENOMIC DNA]</scope>
    <source>
        <strain evidence="1">S191</strain>
    </source>
</reference>
<evidence type="ECO:0000313" key="2">
    <source>
        <dbReference type="Proteomes" id="UP000673691"/>
    </source>
</evidence>
<evidence type="ECO:0000313" key="1">
    <source>
        <dbReference type="EMBL" id="KAG5461038.1"/>
    </source>
</evidence>
<dbReference type="Proteomes" id="UP000673691">
    <property type="component" value="Unassembled WGS sequence"/>
</dbReference>
<dbReference type="AlphaFoldDB" id="A0A8H7ZWW1"/>
<name>A0A8H7ZWW1_9FUNG</name>
<comment type="caution">
    <text evidence="1">The sequence shown here is derived from an EMBL/GenBank/DDBJ whole genome shotgun (WGS) entry which is preliminary data.</text>
</comment>
<dbReference type="EMBL" id="JAEFCI010004295">
    <property type="protein sequence ID" value="KAG5461038.1"/>
    <property type="molecule type" value="Genomic_DNA"/>
</dbReference>
<gene>
    <name evidence="1" type="ORF">BJ554DRAFT_6839</name>
</gene>
<proteinExistence type="predicted"/>
<keyword evidence="2" id="KW-1185">Reference proteome</keyword>
<sequence>MFGVAVQVAGAGFFRFDSEQDVSDSVAQRCESLNLQLLGVAWSCGKGGCFPVRWSPPQLWDWLWEPLTGGLRRDHRGTAVRRPEQLLFILPSGSFRDAQFRSGQRDSAQ</sequence>